<reference evidence="2 3" key="1">
    <citation type="journal article" date="2014" name="Agronomy (Basel)">
        <title>A Draft Genome Sequence for Ensete ventricosum, the Drought-Tolerant Tree Against Hunger.</title>
        <authorList>
            <person name="Harrison J."/>
            <person name="Moore K.A."/>
            <person name="Paszkiewicz K."/>
            <person name="Jones T."/>
            <person name="Grant M."/>
            <person name="Ambacheew D."/>
            <person name="Muzemil S."/>
            <person name="Studholme D.J."/>
        </authorList>
    </citation>
    <scope>NUCLEOTIDE SEQUENCE [LARGE SCALE GENOMIC DNA]</scope>
</reference>
<comment type="caution">
    <text evidence="2">The sequence shown here is derived from an EMBL/GenBank/DDBJ whole genome shotgun (WGS) entry which is preliminary data.</text>
</comment>
<feature type="region of interest" description="Disordered" evidence="1">
    <location>
        <begin position="80"/>
        <end position="178"/>
    </location>
</feature>
<dbReference type="Proteomes" id="UP000287651">
    <property type="component" value="Unassembled WGS sequence"/>
</dbReference>
<proteinExistence type="predicted"/>
<evidence type="ECO:0000256" key="1">
    <source>
        <dbReference type="SAM" id="MobiDB-lite"/>
    </source>
</evidence>
<sequence>MLMNLKEGDCYVINQGENLTVVDFDDNVSLAEKMQAWQEEEVQHGASTAEWMEQKLSGCDGKWGDGSSWEWLLQWRNQLGATGTDGGKSHKKQRMQWQGRKKRQQPGNKLETIAAVAYGTTRRGRNGWPEIRSVSSNYTDGPARRKGKSRRSVDHGKKPQEVEDAATEVRDGEGYNRG</sequence>
<accession>A0A426Y399</accession>
<evidence type="ECO:0000313" key="3">
    <source>
        <dbReference type="Proteomes" id="UP000287651"/>
    </source>
</evidence>
<evidence type="ECO:0000313" key="2">
    <source>
        <dbReference type="EMBL" id="RRT46257.1"/>
    </source>
</evidence>
<feature type="compositionally biased region" description="Basic and acidic residues" evidence="1">
    <location>
        <begin position="151"/>
        <end position="178"/>
    </location>
</feature>
<dbReference type="AlphaFoldDB" id="A0A426Y399"/>
<feature type="compositionally biased region" description="Basic residues" evidence="1">
    <location>
        <begin position="89"/>
        <end position="104"/>
    </location>
</feature>
<organism evidence="2 3">
    <name type="scientific">Ensete ventricosum</name>
    <name type="common">Abyssinian banana</name>
    <name type="synonym">Musa ensete</name>
    <dbReference type="NCBI Taxonomy" id="4639"/>
    <lineage>
        <taxon>Eukaryota</taxon>
        <taxon>Viridiplantae</taxon>
        <taxon>Streptophyta</taxon>
        <taxon>Embryophyta</taxon>
        <taxon>Tracheophyta</taxon>
        <taxon>Spermatophyta</taxon>
        <taxon>Magnoliopsida</taxon>
        <taxon>Liliopsida</taxon>
        <taxon>Zingiberales</taxon>
        <taxon>Musaceae</taxon>
        <taxon>Ensete</taxon>
    </lineage>
</organism>
<protein>
    <submittedName>
        <fullName evidence="2">Uncharacterized protein</fullName>
    </submittedName>
</protein>
<name>A0A426Y399_ENSVE</name>
<gene>
    <name evidence="2" type="ORF">B296_00037989</name>
</gene>
<dbReference type="EMBL" id="AMZH03015305">
    <property type="protein sequence ID" value="RRT46257.1"/>
    <property type="molecule type" value="Genomic_DNA"/>
</dbReference>